<dbReference type="STRING" id="461836.A0A0L0DTH3"/>
<dbReference type="InterPro" id="IPR011990">
    <property type="entry name" value="TPR-like_helical_dom_sf"/>
</dbReference>
<evidence type="ECO:0000256" key="4">
    <source>
        <dbReference type="SAM" id="MobiDB-lite"/>
    </source>
</evidence>
<dbReference type="PROSITE" id="PS50005">
    <property type="entry name" value="TPR"/>
    <property type="match status" value="2"/>
</dbReference>
<dbReference type="GO" id="GO:0006620">
    <property type="term" value="P:post-translational protein targeting to endoplasmic reticulum membrane"/>
    <property type="evidence" value="ECO:0007669"/>
    <property type="project" value="TreeGrafter"/>
</dbReference>
<dbReference type="eggNOG" id="KOG0376">
    <property type="taxonomic scope" value="Eukaryota"/>
</dbReference>
<proteinExistence type="predicted"/>
<feature type="compositionally biased region" description="Basic residues" evidence="4">
    <location>
        <begin position="332"/>
        <end position="342"/>
    </location>
</feature>
<feature type="compositionally biased region" description="Basic residues" evidence="4">
    <location>
        <begin position="1"/>
        <end position="11"/>
    </location>
</feature>
<dbReference type="OrthoDB" id="2335338at2759"/>
<dbReference type="GO" id="GO:0016020">
    <property type="term" value="C:membrane"/>
    <property type="evidence" value="ECO:0007669"/>
    <property type="project" value="TreeGrafter"/>
</dbReference>
<evidence type="ECO:0000256" key="1">
    <source>
        <dbReference type="ARBA" id="ARBA00022737"/>
    </source>
</evidence>
<protein>
    <submittedName>
        <fullName evidence="5">Mitochondrial import receptor subunit TOM34</fullName>
    </submittedName>
</protein>
<keyword evidence="1" id="KW-0677">Repeat</keyword>
<dbReference type="EMBL" id="GL349439">
    <property type="protein sequence ID" value="KNC55619.1"/>
    <property type="molecule type" value="Genomic_DNA"/>
</dbReference>
<feature type="region of interest" description="Disordered" evidence="4">
    <location>
        <begin position="175"/>
        <end position="208"/>
    </location>
</feature>
<accession>A0A0L0DTH3</accession>
<sequence>MGRRRRRKKKAGGAAAATGTPATAAAAKAAASDPLANYEPVPLAAEDERRKGNKQYHRKNYAAAVYHYTRSISGAAKNPSFLGVLFANRAAAHIGLKHYQACVDDCTAALSLDPKSVKAHGRRAYALYSLKRYADAVADYEAVLKLDPDNVQVRDNLECALRQLDLASKRDVAGGLSAKAKGGGGKRTRTPSGGSKRDHDRPPLPPLERIPLASCSTSVYALACLEAAAPDPETLIYPIALDAAAAAGASHSLAADAKASPAVLDWMASSLYALHYPYGPMSGGNVGAAPAPAEELVPVPAASTGRGAGGDGALPRPGRERTLSGGAETSRSRRRGRNKRRSSTGSSAKADGDGGDGNDGSGGDGGGGDDGPRASVLVPVSDANVARAMAIKVEGNSRFAVGDLDAALEHYTRAIEINPNEGVFYSNRAQVHLKQESYYDAIHDCAKSIERGPTFKAYLRRAKAWHALRAFEEASRDYVTALRYGARYSDVRPGLEQCLYEIEMGFFETYAMNTGVDTTLVQLIHYVQSKMSGMAYDVGAIDKHDIERLASCVYSICEVAAEFPFWDYEDETAVPVAAEAPAPAGEDSPWTLSTFLKMALDSELSAGLDLSSWEQNPRLVAIMDDYIRRGVIIDDRTQAKDGTAGRPSNAAAPEASTAAAAPPRISAAASAALGAALLGANRGLNSGEIPLSSDDIQAFVSLLTESAMCAAFSVVADFLEVAIPDASDDSQFLALVNETSHFQADEPLRVAFQAAQTMLKMKGGGEALAPEAIVSKLNKVLVAQPPPAMLEANYVRALVYLVRAHAKGPVPDVSDLRLAAECEPESAFVQGLILAAQKQAELRDIRPDRR</sequence>
<dbReference type="InterPro" id="IPR019734">
    <property type="entry name" value="TPR_rpt"/>
</dbReference>
<dbReference type="AlphaFoldDB" id="A0A0L0DTH3"/>
<evidence type="ECO:0000256" key="3">
    <source>
        <dbReference type="PROSITE-ProRule" id="PRU00339"/>
    </source>
</evidence>
<dbReference type="Pfam" id="PF00515">
    <property type="entry name" value="TPR_1"/>
    <property type="match status" value="1"/>
</dbReference>
<dbReference type="PANTHER" id="PTHR45831:SF5">
    <property type="entry name" value="STI1 DOMAIN-CONTAINING PROTEIN"/>
    <property type="match status" value="1"/>
</dbReference>
<evidence type="ECO:0000256" key="2">
    <source>
        <dbReference type="ARBA" id="ARBA00022803"/>
    </source>
</evidence>
<dbReference type="GeneID" id="25561609"/>
<keyword evidence="2 3" id="KW-0802">TPR repeat</keyword>
<feature type="region of interest" description="Disordered" evidence="4">
    <location>
        <begin position="1"/>
        <end position="34"/>
    </location>
</feature>
<dbReference type="GO" id="GO:0072380">
    <property type="term" value="C:TRC complex"/>
    <property type="evidence" value="ECO:0007669"/>
    <property type="project" value="TreeGrafter"/>
</dbReference>
<organism evidence="5 6">
    <name type="scientific">Thecamonas trahens ATCC 50062</name>
    <dbReference type="NCBI Taxonomy" id="461836"/>
    <lineage>
        <taxon>Eukaryota</taxon>
        <taxon>Apusozoa</taxon>
        <taxon>Apusomonadida</taxon>
        <taxon>Apusomonadidae</taxon>
        <taxon>Thecamonas</taxon>
    </lineage>
</organism>
<dbReference type="Gene3D" id="1.25.40.10">
    <property type="entry name" value="Tetratricopeptide repeat domain"/>
    <property type="match status" value="2"/>
</dbReference>
<gene>
    <name evidence="5" type="ORF">AMSG_01888</name>
</gene>
<dbReference type="InterPro" id="IPR047150">
    <property type="entry name" value="SGT"/>
</dbReference>
<keyword evidence="6" id="KW-1185">Reference proteome</keyword>
<feature type="repeat" description="TPR" evidence="3">
    <location>
        <begin position="117"/>
        <end position="150"/>
    </location>
</feature>
<feature type="region of interest" description="Disordered" evidence="4">
    <location>
        <begin position="638"/>
        <end position="657"/>
    </location>
</feature>
<dbReference type="Pfam" id="PF13414">
    <property type="entry name" value="TPR_11"/>
    <property type="match status" value="1"/>
</dbReference>
<name>A0A0L0DTH3_THETB</name>
<dbReference type="SUPFAM" id="SSF48452">
    <property type="entry name" value="TPR-like"/>
    <property type="match status" value="1"/>
</dbReference>
<dbReference type="PANTHER" id="PTHR45831">
    <property type="entry name" value="LD24721P"/>
    <property type="match status" value="1"/>
</dbReference>
<feature type="compositionally biased region" description="Gly residues" evidence="4">
    <location>
        <begin position="355"/>
        <end position="369"/>
    </location>
</feature>
<dbReference type="RefSeq" id="XP_013761392.1">
    <property type="nucleotide sequence ID" value="XM_013905938.1"/>
</dbReference>
<reference evidence="5 6" key="1">
    <citation type="submission" date="2010-05" db="EMBL/GenBank/DDBJ databases">
        <title>The Genome Sequence of Thecamonas trahens ATCC 50062.</title>
        <authorList>
            <consortium name="The Broad Institute Genome Sequencing Platform"/>
            <person name="Russ C."/>
            <person name="Cuomo C."/>
            <person name="Shea T."/>
            <person name="Young S.K."/>
            <person name="Zeng Q."/>
            <person name="Koehrsen M."/>
            <person name="Haas B."/>
            <person name="Borodovsky M."/>
            <person name="Guigo R."/>
            <person name="Alvarado L."/>
            <person name="Berlin A."/>
            <person name="Bochicchio J."/>
            <person name="Borenstein D."/>
            <person name="Chapman S."/>
            <person name="Chen Z."/>
            <person name="Freedman E."/>
            <person name="Gellesch M."/>
            <person name="Goldberg J."/>
            <person name="Griggs A."/>
            <person name="Gujja S."/>
            <person name="Heilman E."/>
            <person name="Heiman D."/>
            <person name="Hepburn T."/>
            <person name="Howarth C."/>
            <person name="Jen D."/>
            <person name="Larson L."/>
            <person name="Mehta T."/>
            <person name="Park D."/>
            <person name="Pearson M."/>
            <person name="Roberts A."/>
            <person name="Saif S."/>
            <person name="Shenoy N."/>
            <person name="Sisk P."/>
            <person name="Stolte C."/>
            <person name="Sykes S."/>
            <person name="Thomson T."/>
            <person name="Walk T."/>
            <person name="White J."/>
            <person name="Yandava C."/>
            <person name="Burger G."/>
            <person name="Gray M.W."/>
            <person name="Holland P.W.H."/>
            <person name="King N."/>
            <person name="Lang F.B.F."/>
            <person name="Roger A.J."/>
            <person name="Ruiz-Trillo I."/>
            <person name="Lander E."/>
            <person name="Nusbaum C."/>
        </authorList>
    </citation>
    <scope>NUCLEOTIDE SEQUENCE [LARGE SCALE GENOMIC DNA]</scope>
    <source>
        <strain evidence="5 6">ATCC 50062</strain>
    </source>
</reference>
<evidence type="ECO:0000313" key="5">
    <source>
        <dbReference type="EMBL" id="KNC55619.1"/>
    </source>
</evidence>
<dbReference type="Proteomes" id="UP000054408">
    <property type="component" value="Unassembled WGS sequence"/>
</dbReference>
<feature type="compositionally biased region" description="Low complexity" evidence="4">
    <location>
        <begin position="12"/>
        <end position="31"/>
    </location>
</feature>
<dbReference type="GO" id="GO:0060090">
    <property type="term" value="F:molecular adaptor activity"/>
    <property type="evidence" value="ECO:0007669"/>
    <property type="project" value="TreeGrafter"/>
</dbReference>
<dbReference type="eggNOG" id="KOG0553">
    <property type="taxonomic scope" value="Eukaryota"/>
</dbReference>
<feature type="compositionally biased region" description="Low complexity" evidence="4">
    <location>
        <begin position="647"/>
        <end position="657"/>
    </location>
</feature>
<keyword evidence="5" id="KW-0675">Receptor</keyword>
<evidence type="ECO:0000313" key="6">
    <source>
        <dbReference type="Proteomes" id="UP000054408"/>
    </source>
</evidence>
<feature type="region of interest" description="Disordered" evidence="4">
    <location>
        <begin position="300"/>
        <end position="376"/>
    </location>
</feature>
<dbReference type="SMART" id="SM00028">
    <property type="entry name" value="TPR"/>
    <property type="match status" value="6"/>
</dbReference>
<feature type="repeat" description="TPR" evidence="3">
    <location>
        <begin position="388"/>
        <end position="421"/>
    </location>
</feature>